<proteinExistence type="predicted"/>
<dbReference type="RefSeq" id="WP_192281292.1">
    <property type="nucleotide sequence ID" value="NZ_JBHSTT010000081.1"/>
</dbReference>
<organism evidence="2 3">
    <name type="scientific">Methylorubrum zatmanii</name>
    <dbReference type="NCBI Taxonomy" id="29429"/>
    <lineage>
        <taxon>Bacteria</taxon>
        <taxon>Pseudomonadati</taxon>
        <taxon>Pseudomonadota</taxon>
        <taxon>Alphaproteobacteria</taxon>
        <taxon>Hyphomicrobiales</taxon>
        <taxon>Methylobacteriaceae</taxon>
        <taxon>Methylorubrum</taxon>
    </lineage>
</organism>
<keyword evidence="3" id="KW-1185">Reference proteome</keyword>
<evidence type="ECO:0000313" key="3">
    <source>
        <dbReference type="Proteomes" id="UP001596237"/>
    </source>
</evidence>
<comment type="caution">
    <text evidence="2">The sequence shown here is derived from an EMBL/GenBank/DDBJ whole genome shotgun (WGS) entry which is preliminary data.</text>
</comment>
<name>A0ABW1WTY4_9HYPH</name>
<feature type="compositionally biased region" description="Basic and acidic residues" evidence="1">
    <location>
        <begin position="30"/>
        <end position="48"/>
    </location>
</feature>
<feature type="compositionally biased region" description="Basic and acidic residues" evidence="1">
    <location>
        <begin position="1"/>
        <end position="19"/>
    </location>
</feature>
<evidence type="ECO:0000256" key="1">
    <source>
        <dbReference type="SAM" id="MobiDB-lite"/>
    </source>
</evidence>
<dbReference type="Proteomes" id="UP001596237">
    <property type="component" value="Unassembled WGS sequence"/>
</dbReference>
<sequence>MAGDKTHDLKIRTIEHKEGPNVPAGGGGKRRSEPPREPRSTSQRENRDHNKHNHGGQAGHGPQKHRPAEGKQ</sequence>
<protein>
    <submittedName>
        <fullName evidence="2">Uncharacterized protein</fullName>
    </submittedName>
</protein>
<accession>A0ABW1WTY4</accession>
<evidence type="ECO:0000313" key="2">
    <source>
        <dbReference type="EMBL" id="MFC6391725.1"/>
    </source>
</evidence>
<feature type="region of interest" description="Disordered" evidence="1">
    <location>
        <begin position="1"/>
        <end position="72"/>
    </location>
</feature>
<dbReference type="EMBL" id="JBHSTT010000081">
    <property type="protein sequence ID" value="MFC6391725.1"/>
    <property type="molecule type" value="Genomic_DNA"/>
</dbReference>
<reference evidence="3" key="1">
    <citation type="journal article" date="2019" name="Int. J. Syst. Evol. Microbiol.">
        <title>The Global Catalogue of Microorganisms (GCM) 10K type strain sequencing project: providing services to taxonomists for standard genome sequencing and annotation.</title>
        <authorList>
            <consortium name="The Broad Institute Genomics Platform"/>
            <consortium name="The Broad Institute Genome Sequencing Center for Infectious Disease"/>
            <person name="Wu L."/>
            <person name="Ma J."/>
        </authorList>
    </citation>
    <scope>NUCLEOTIDE SEQUENCE [LARGE SCALE GENOMIC DNA]</scope>
    <source>
        <strain evidence="3">CCUG 36916</strain>
    </source>
</reference>
<gene>
    <name evidence="2" type="ORF">ACFQDP_20675</name>
</gene>